<dbReference type="GeneID" id="28832739"/>
<evidence type="ECO:0000313" key="18">
    <source>
        <dbReference type="EMBL" id="KUJ11059.1"/>
    </source>
</evidence>
<dbReference type="KEGG" id="psco:LY89DRAFT_786714"/>
<dbReference type="InterPro" id="IPR050177">
    <property type="entry name" value="Lipid_A_modif_metabolic_enz"/>
</dbReference>
<keyword evidence="8" id="KW-0443">Lipid metabolism</keyword>
<evidence type="ECO:0000256" key="11">
    <source>
        <dbReference type="ARBA" id="ARBA00067470"/>
    </source>
</evidence>
<keyword evidence="3" id="KW-0444">Lipid biosynthesis</keyword>
<organism evidence="18 19">
    <name type="scientific">Mollisia scopiformis</name>
    <name type="common">Conifer needle endophyte fungus</name>
    <name type="synonym">Phialocephala scopiformis</name>
    <dbReference type="NCBI Taxonomy" id="149040"/>
    <lineage>
        <taxon>Eukaryota</taxon>
        <taxon>Fungi</taxon>
        <taxon>Dikarya</taxon>
        <taxon>Ascomycota</taxon>
        <taxon>Pezizomycotina</taxon>
        <taxon>Leotiomycetes</taxon>
        <taxon>Helotiales</taxon>
        <taxon>Mollisiaceae</taxon>
        <taxon>Mollisia</taxon>
    </lineage>
</organism>
<dbReference type="STRING" id="149040.A0A194WTP7"/>
<dbReference type="Gene3D" id="3.40.50.720">
    <property type="entry name" value="NAD(P)-binding Rossmann-like Domain"/>
    <property type="match status" value="1"/>
</dbReference>
<proteinExistence type="inferred from homology"/>
<comment type="subcellular location">
    <subcellularLocation>
        <location evidence="1">Endoplasmic reticulum membrane</location>
        <topology evidence="1">Peripheral membrane protein</topology>
    </subcellularLocation>
</comment>
<reference evidence="18 19" key="1">
    <citation type="submission" date="2015-10" db="EMBL/GenBank/DDBJ databases">
        <title>Full genome of DAOMC 229536 Phialocephala scopiformis, a fungal endophyte of spruce producing the potent anti-insectan compound rugulosin.</title>
        <authorList>
            <consortium name="DOE Joint Genome Institute"/>
            <person name="Walker A.K."/>
            <person name="Frasz S.L."/>
            <person name="Seifert K.A."/>
            <person name="Miller J.D."/>
            <person name="Mondo S.J."/>
            <person name="Labutti K."/>
            <person name="Lipzen A."/>
            <person name="Dockter R."/>
            <person name="Kennedy M."/>
            <person name="Grigoriev I.V."/>
            <person name="Spatafora J.W."/>
        </authorList>
    </citation>
    <scope>NUCLEOTIDE SEQUENCE [LARGE SCALE GENOMIC DNA]</scope>
    <source>
        <strain evidence="18 19">CBS 120377</strain>
    </source>
</reference>
<evidence type="ECO:0000256" key="7">
    <source>
        <dbReference type="ARBA" id="ARBA00023027"/>
    </source>
</evidence>
<evidence type="ECO:0000256" key="12">
    <source>
        <dbReference type="ARBA" id="ARBA00067985"/>
    </source>
</evidence>
<feature type="domain" description="3-beta hydroxysteroid dehydrogenase/isomerase" evidence="17">
    <location>
        <begin position="16"/>
        <end position="286"/>
    </location>
</feature>
<dbReference type="Proteomes" id="UP000070700">
    <property type="component" value="Unassembled WGS sequence"/>
</dbReference>
<dbReference type="Pfam" id="PF01073">
    <property type="entry name" value="3Beta_HSD"/>
    <property type="match status" value="1"/>
</dbReference>
<comment type="similarity">
    <text evidence="2">Belongs to the 3-beta-HSD family.</text>
</comment>
<dbReference type="PANTHER" id="PTHR43245:SF51">
    <property type="entry name" value="SHORT CHAIN DEHYDROGENASE_REDUCTASE FAMILY 42E, MEMBER 2"/>
    <property type="match status" value="1"/>
</dbReference>
<evidence type="ECO:0000256" key="9">
    <source>
        <dbReference type="ARBA" id="ARBA00023136"/>
    </source>
</evidence>
<dbReference type="OrthoDB" id="10058185at2759"/>
<evidence type="ECO:0000256" key="14">
    <source>
        <dbReference type="ARBA" id="ARBA00081397"/>
    </source>
</evidence>
<dbReference type="InParanoid" id="A0A194WTP7"/>
<dbReference type="PANTHER" id="PTHR43245">
    <property type="entry name" value="BIFUNCTIONAL POLYMYXIN RESISTANCE PROTEIN ARNA"/>
    <property type="match status" value="1"/>
</dbReference>
<evidence type="ECO:0000256" key="10">
    <source>
        <dbReference type="ARBA" id="ARBA00046995"/>
    </source>
</evidence>
<evidence type="ECO:0000256" key="2">
    <source>
        <dbReference type="ARBA" id="ARBA00009219"/>
    </source>
</evidence>
<comment type="subunit">
    <text evidence="10">Heterotetramer of ERG25, ERG26, ERG27 and ERG28. ERG28 acts as a scaffold to tether ERG27 and other 4,4-demethylation-related enzymes, forming a demethylation enzyme complex, in the endoplasmic reticulum.</text>
</comment>
<dbReference type="InterPro" id="IPR036291">
    <property type="entry name" value="NAD(P)-bd_dom_sf"/>
</dbReference>
<keyword evidence="9" id="KW-0472">Membrane</keyword>
<evidence type="ECO:0000256" key="15">
    <source>
        <dbReference type="ARBA" id="ARBA00081452"/>
    </source>
</evidence>
<protein>
    <recommendedName>
        <fullName evidence="12">Sterol-4-alpha-carboxylate 3-dehydrogenase ERG26, decarboxylating</fullName>
    </recommendedName>
    <alternativeName>
        <fullName evidence="15 16">C-3 Sterol dehydrogenase ERG26</fullName>
    </alternativeName>
    <alternativeName>
        <fullName evidence="13 14">C-4 decarboxylase ERG26</fullName>
    </alternativeName>
    <alternativeName>
        <fullName evidence="11">Sterol-4-alpha-carboxylate 3-dehydrogenase erg26, decarboxylating</fullName>
    </alternativeName>
</protein>
<evidence type="ECO:0000313" key="19">
    <source>
        <dbReference type="Proteomes" id="UP000070700"/>
    </source>
</evidence>
<dbReference type="FunFam" id="3.40.50.720:FF:000346">
    <property type="entry name" value="C-3 sterol dehydrogenase/C-4 decarboxylase"/>
    <property type="match status" value="1"/>
</dbReference>
<dbReference type="FunCoup" id="A0A194WTP7">
    <property type="interactions" value="428"/>
</dbReference>
<dbReference type="RefSeq" id="XP_018065414.1">
    <property type="nucleotide sequence ID" value="XM_018223013.1"/>
</dbReference>
<evidence type="ECO:0000256" key="4">
    <source>
        <dbReference type="ARBA" id="ARBA00022824"/>
    </source>
</evidence>
<keyword evidence="19" id="KW-1185">Reference proteome</keyword>
<evidence type="ECO:0000256" key="5">
    <source>
        <dbReference type="ARBA" id="ARBA00022955"/>
    </source>
</evidence>
<evidence type="ECO:0000256" key="1">
    <source>
        <dbReference type="ARBA" id="ARBA00004406"/>
    </source>
</evidence>
<gene>
    <name evidence="18" type="ORF">LY89DRAFT_786714</name>
</gene>
<keyword evidence="6" id="KW-0560">Oxidoreductase</keyword>
<keyword evidence="4" id="KW-0256">Endoplasmic reticulum</keyword>
<dbReference type="EMBL" id="KQ947427">
    <property type="protein sequence ID" value="KUJ11059.1"/>
    <property type="molecule type" value="Genomic_DNA"/>
</dbReference>
<accession>A0A194WTP7</accession>
<dbReference type="AlphaFoldDB" id="A0A194WTP7"/>
<dbReference type="GO" id="GO:0005789">
    <property type="term" value="C:endoplasmic reticulum membrane"/>
    <property type="evidence" value="ECO:0007669"/>
    <property type="project" value="UniProtKB-SubCell"/>
</dbReference>
<evidence type="ECO:0000256" key="16">
    <source>
        <dbReference type="ARBA" id="ARBA00082106"/>
    </source>
</evidence>
<keyword evidence="5" id="KW-0752">Steroid biosynthesis</keyword>
<keyword evidence="7" id="KW-0520">NAD</keyword>
<dbReference type="InterPro" id="IPR002225">
    <property type="entry name" value="3Beta_OHSteriod_DH/Estase"/>
</dbReference>
<evidence type="ECO:0000259" key="17">
    <source>
        <dbReference type="Pfam" id="PF01073"/>
    </source>
</evidence>
<sequence>MAPIPSSQKKPLGNVMVIGGCGFLGHHIVAQLVESYNCKVSVIDIRTVRNRRDGVQYFDGDITSMESLLPIFQKTKPDVVIHTASPQLHGGSKELYRKVNVDGTRCVIEACQETNVKALVYTSSASVIHDNASDLINADERWPIIPAKSQTEYYSQTKAEAELLVLSANRSLTNPSLLTISIRPAGIFGEGDMQCLPPIMAVYANNQTDFQLGDNTNLFDFTYVGNVAHAHCLASLALLTTSTMKIKPLDTEKVDGEAFFITNDQPVYFWDFARAIWKACGSEKGTEHVWEISQDVGLMIGGILEWGMWVVGRAPKLTRRQVKYSCMIRYYDCGKAKRRLGYRPLTGLPEAIEQSVKFILEEQRVEREKKGQ</sequence>
<dbReference type="GO" id="GO:0000252">
    <property type="term" value="F:3-beta-hydroxysteroid dehydrogenase [NAD(P)+]/C4-decarboxylase activity"/>
    <property type="evidence" value="ECO:0007669"/>
    <property type="project" value="UniProtKB-ARBA"/>
</dbReference>
<dbReference type="GO" id="GO:0006696">
    <property type="term" value="P:ergosterol biosynthetic process"/>
    <property type="evidence" value="ECO:0007669"/>
    <property type="project" value="UniProtKB-ARBA"/>
</dbReference>
<name>A0A194WTP7_MOLSC</name>
<evidence type="ECO:0000256" key="13">
    <source>
        <dbReference type="ARBA" id="ARBA00081267"/>
    </source>
</evidence>
<evidence type="ECO:0000256" key="3">
    <source>
        <dbReference type="ARBA" id="ARBA00022516"/>
    </source>
</evidence>
<evidence type="ECO:0000256" key="8">
    <source>
        <dbReference type="ARBA" id="ARBA00023098"/>
    </source>
</evidence>
<dbReference type="SUPFAM" id="SSF51735">
    <property type="entry name" value="NAD(P)-binding Rossmann-fold domains"/>
    <property type="match status" value="1"/>
</dbReference>
<evidence type="ECO:0000256" key="6">
    <source>
        <dbReference type="ARBA" id="ARBA00023002"/>
    </source>
</evidence>